<dbReference type="EMBL" id="JAJVCZ030000006">
    <property type="protein sequence ID" value="KAL0259279.1"/>
    <property type="molecule type" value="Genomic_DNA"/>
</dbReference>
<dbReference type="RefSeq" id="XP_066632308.1">
    <property type="nucleotide sequence ID" value="XM_066778213.1"/>
</dbReference>
<organism evidence="1 2">
    <name type="scientific">Diplodia seriata</name>
    <dbReference type="NCBI Taxonomy" id="420778"/>
    <lineage>
        <taxon>Eukaryota</taxon>
        <taxon>Fungi</taxon>
        <taxon>Dikarya</taxon>
        <taxon>Ascomycota</taxon>
        <taxon>Pezizomycotina</taxon>
        <taxon>Dothideomycetes</taxon>
        <taxon>Dothideomycetes incertae sedis</taxon>
        <taxon>Botryosphaeriales</taxon>
        <taxon>Botryosphaeriaceae</taxon>
        <taxon>Diplodia</taxon>
    </lineage>
</organism>
<dbReference type="PANTHER" id="PTHR42749:SF1">
    <property type="entry name" value="CELL SHAPE-DETERMINING PROTEIN MREB"/>
    <property type="match status" value="1"/>
</dbReference>
<dbReference type="Proteomes" id="UP001430584">
    <property type="component" value="Unassembled WGS sequence"/>
</dbReference>
<dbReference type="PANTHER" id="PTHR42749">
    <property type="entry name" value="CELL SHAPE-DETERMINING PROTEIN MREB"/>
    <property type="match status" value="1"/>
</dbReference>
<evidence type="ECO:0000313" key="1">
    <source>
        <dbReference type="EMBL" id="KAL0259279.1"/>
    </source>
</evidence>
<sequence>MESQGKSPDVIIGIDFGMTCTDWHLPKTIQNWPGKCLANKVATTISYCDGKQDPVSWGFQAESGYGEGTDTQRDFKLFLDPAYQNGCHGAPTPTEAEQYFRDYLHCIYKFIQQYFKRSQPHWATKTVEYVFSVPTTWKHPSIVAGIQRAIQAAGFGSANEHTARVTLTEAEAAAVYVAKENYQTDDVFMVCDAGGGTTDVNILKVMASGLGVTRLQPLSHVEGLPVGSTIIDYKMAAMIEDRLRLSGYHFQTDVGVIADEMVRDKFEMFKCSFGSDASNLPFIPLPVPELPPRSNHPQAGIQGSAIMLPRCVRENASPMQHTDADAERT</sequence>
<keyword evidence="2" id="KW-1185">Reference proteome</keyword>
<proteinExistence type="predicted"/>
<protein>
    <submittedName>
        <fullName evidence="1">Uncharacterized protein</fullName>
    </submittedName>
</protein>
<accession>A0ABR3CFI1</accession>
<gene>
    <name evidence="1" type="ORF">SLS55_006784</name>
</gene>
<dbReference type="GeneID" id="92010869"/>
<comment type="caution">
    <text evidence="1">The sequence shown here is derived from an EMBL/GenBank/DDBJ whole genome shotgun (WGS) entry which is preliminary data.</text>
</comment>
<evidence type="ECO:0000313" key="2">
    <source>
        <dbReference type="Proteomes" id="UP001430584"/>
    </source>
</evidence>
<dbReference type="InterPro" id="IPR043129">
    <property type="entry name" value="ATPase_NBD"/>
</dbReference>
<dbReference type="SUPFAM" id="SSF53067">
    <property type="entry name" value="Actin-like ATPase domain"/>
    <property type="match status" value="2"/>
</dbReference>
<name>A0ABR3CFI1_9PEZI</name>
<dbReference type="CDD" id="cd10170">
    <property type="entry name" value="ASKHA_NBD_HSP70"/>
    <property type="match status" value="1"/>
</dbReference>
<reference evidence="1 2" key="1">
    <citation type="submission" date="2024-02" db="EMBL/GenBank/DDBJ databases">
        <title>De novo assembly and annotation of 12 fungi associated with fruit tree decline syndrome in Ontario, Canada.</title>
        <authorList>
            <person name="Sulman M."/>
            <person name="Ellouze W."/>
            <person name="Ilyukhin E."/>
        </authorList>
    </citation>
    <scope>NUCLEOTIDE SEQUENCE [LARGE SCALE GENOMIC DNA]</scope>
    <source>
        <strain evidence="1 2">FDS-637</strain>
    </source>
</reference>
<dbReference type="Gene3D" id="3.30.420.40">
    <property type="match status" value="1"/>
</dbReference>